<accession>N1PSU9</accession>
<reference evidence="2 3" key="2">
    <citation type="journal article" date="2012" name="PLoS Pathog.">
        <title>Diverse lifestyles and strategies of plant pathogenesis encoded in the genomes of eighteen Dothideomycetes fungi.</title>
        <authorList>
            <person name="Ohm R.A."/>
            <person name="Feau N."/>
            <person name="Henrissat B."/>
            <person name="Schoch C.L."/>
            <person name="Horwitz B.A."/>
            <person name="Barry K.W."/>
            <person name="Condon B.J."/>
            <person name="Copeland A.C."/>
            <person name="Dhillon B."/>
            <person name="Glaser F."/>
            <person name="Hesse C.N."/>
            <person name="Kosti I."/>
            <person name="LaButti K."/>
            <person name="Lindquist E.A."/>
            <person name="Lucas S."/>
            <person name="Salamov A.A."/>
            <person name="Bradshaw R.E."/>
            <person name="Ciuffetti L."/>
            <person name="Hamelin R.C."/>
            <person name="Kema G.H.J."/>
            <person name="Lawrence C."/>
            <person name="Scott J.A."/>
            <person name="Spatafora J.W."/>
            <person name="Turgeon B.G."/>
            <person name="de Wit P.J.G.M."/>
            <person name="Zhong S."/>
            <person name="Goodwin S.B."/>
            <person name="Grigoriev I.V."/>
        </authorList>
    </citation>
    <scope>NUCLEOTIDE SEQUENCE [LARGE SCALE GENOMIC DNA]</scope>
    <source>
        <strain evidence="3">NZE10 / CBS 128990</strain>
    </source>
</reference>
<proteinExistence type="predicted"/>
<evidence type="ECO:0008006" key="4">
    <source>
        <dbReference type="Google" id="ProtNLM"/>
    </source>
</evidence>
<sequence>MLYSSLLAGLCATSALAAAHLPSKRDPAHPPPTCTDGSELHCCQLTASGSLAPVVLAADLLCYDLTPSVVNCLITDPLTPTHQPEGCDGEYARCQVNTLAPVAGLFCSKPPGDCTGSEGGDPPHCIDVVDGRFGQCSKDQVNQQRSDLGLGPLVEPVTGAEAGW</sequence>
<dbReference type="HOGENOM" id="CLU_115969_0_0_1"/>
<dbReference type="eggNOG" id="ENOG502R997">
    <property type="taxonomic scope" value="Eukaryota"/>
</dbReference>
<dbReference type="Proteomes" id="UP000016933">
    <property type="component" value="Unassembled WGS sequence"/>
</dbReference>
<dbReference type="OMA" id="KPPGDCT"/>
<keyword evidence="1" id="KW-0732">Signal</keyword>
<gene>
    <name evidence="2" type="ORF">DOTSEDRAFT_127562</name>
</gene>
<evidence type="ECO:0000256" key="1">
    <source>
        <dbReference type="SAM" id="SignalP"/>
    </source>
</evidence>
<protein>
    <recommendedName>
        <fullName evidence="4">Hydrophobin-like protein</fullName>
    </recommendedName>
</protein>
<evidence type="ECO:0000313" key="2">
    <source>
        <dbReference type="EMBL" id="EME45445.1"/>
    </source>
</evidence>
<name>N1PSU9_DOTSN</name>
<dbReference type="OrthoDB" id="3637047at2759"/>
<reference evidence="3" key="1">
    <citation type="journal article" date="2012" name="PLoS Genet.">
        <title>The genomes of the fungal plant pathogens Cladosporium fulvum and Dothistroma septosporum reveal adaptation to different hosts and lifestyles but also signatures of common ancestry.</title>
        <authorList>
            <person name="de Wit P.J.G.M."/>
            <person name="van der Burgt A."/>
            <person name="Oekmen B."/>
            <person name="Stergiopoulos I."/>
            <person name="Abd-Elsalam K.A."/>
            <person name="Aerts A.L."/>
            <person name="Bahkali A.H."/>
            <person name="Beenen H.G."/>
            <person name="Chettri P."/>
            <person name="Cox M.P."/>
            <person name="Datema E."/>
            <person name="de Vries R.P."/>
            <person name="Dhillon B."/>
            <person name="Ganley A.R."/>
            <person name="Griffiths S.A."/>
            <person name="Guo Y."/>
            <person name="Hamelin R.C."/>
            <person name="Henrissat B."/>
            <person name="Kabir M.S."/>
            <person name="Jashni M.K."/>
            <person name="Kema G."/>
            <person name="Klaubauf S."/>
            <person name="Lapidus A."/>
            <person name="Levasseur A."/>
            <person name="Lindquist E."/>
            <person name="Mehrabi R."/>
            <person name="Ohm R.A."/>
            <person name="Owen T.J."/>
            <person name="Salamov A."/>
            <person name="Schwelm A."/>
            <person name="Schijlen E."/>
            <person name="Sun H."/>
            <person name="van den Burg H.A."/>
            <person name="van Ham R.C.H.J."/>
            <person name="Zhang S."/>
            <person name="Goodwin S.B."/>
            <person name="Grigoriev I.V."/>
            <person name="Collemare J."/>
            <person name="Bradshaw R.E."/>
        </authorList>
    </citation>
    <scope>NUCLEOTIDE SEQUENCE [LARGE SCALE GENOMIC DNA]</scope>
    <source>
        <strain evidence="3">NZE10 / CBS 128990</strain>
    </source>
</reference>
<dbReference type="EMBL" id="KB446538">
    <property type="protein sequence ID" value="EME45445.1"/>
    <property type="molecule type" value="Genomic_DNA"/>
</dbReference>
<organism evidence="2 3">
    <name type="scientific">Dothistroma septosporum (strain NZE10 / CBS 128990)</name>
    <name type="common">Red band needle blight fungus</name>
    <name type="synonym">Mycosphaerella pini</name>
    <dbReference type="NCBI Taxonomy" id="675120"/>
    <lineage>
        <taxon>Eukaryota</taxon>
        <taxon>Fungi</taxon>
        <taxon>Dikarya</taxon>
        <taxon>Ascomycota</taxon>
        <taxon>Pezizomycotina</taxon>
        <taxon>Dothideomycetes</taxon>
        <taxon>Dothideomycetidae</taxon>
        <taxon>Mycosphaerellales</taxon>
        <taxon>Mycosphaerellaceae</taxon>
        <taxon>Dothistroma</taxon>
    </lineage>
</organism>
<keyword evidence="3" id="KW-1185">Reference proteome</keyword>
<feature type="signal peptide" evidence="1">
    <location>
        <begin position="1"/>
        <end position="17"/>
    </location>
</feature>
<evidence type="ECO:0000313" key="3">
    <source>
        <dbReference type="Proteomes" id="UP000016933"/>
    </source>
</evidence>
<feature type="chain" id="PRO_5004109046" description="Hydrophobin-like protein" evidence="1">
    <location>
        <begin position="18"/>
        <end position="164"/>
    </location>
</feature>
<dbReference type="AlphaFoldDB" id="N1PSU9"/>